<proteinExistence type="predicted"/>
<evidence type="ECO:0000313" key="3">
    <source>
        <dbReference type="Proteomes" id="UP000759131"/>
    </source>
</evidence>
<dbReference type="AlphaFoldDB" id="A0A7R9LA80"/>
<feature type="transmembrane region" description="Helical" evidence="1">
    <location>
        <begin position="98"/>
        <end position="120"/>
    </location>
</feature>
<dbReference type="Proteomes" id="UP000759131">
    <property type="component" value="Unassembled WGS sequence"/>
</dbReference>
<feature type="non-terminal residue" evidence="2">
    <location>
        <position position="157"/>
    </location>
</feature>
<name>A0A7R9LA80_9ACAR</name>
<dbReference type="OrthoDB" id="6581954at2759"/>
<keyword evidence="1" id="KW-0812">Transmembrane</keyword>
<dbReference type="EMBL" id="OC874797">
    <property type="protein sequence ID" value="CAD7637917.1"/>
    <property type="molecule type" value="Genomic_DNA"/>
</dbReference>
<evidence type="ECO:0000256" key="1">
    <source>
        <dbReference type="SAM" id="Phobius"/>
    </source>
</evidence>
<organism evidence="2">
    <name type="scientific">Medioppia subpectinata</name>
    <dbReference type="NCBI Taxonomy" id="1979941"/>
    <lineage>
        <taxon>Eukaryota</taxon>
        <taxon>Metazoa</taxon>
        <taxon>Ecdysozoa</taxon>
        <taxon>Arthropoda</taxon>
        <taxon>Chelicerata</taxon>
        <taxon>Arachnida</taxon>
        <taxon>Acari</taxon>
        <taxon>Acariformes</taxon>
        <taxon>Sarcoptiformes</taxon>
        <taxon>Oribatida</taxon>
        <taxon>Brachypylina</taxon>
        <taxon>Oppioidea</taxon>
        <taxon>Oppiidae</taxon>
        <taxon>Medioppia</taxon>
    </lineage>
</organism>
<sequence>MYDILTGIDSQFGTLEGAVTSIVDMKLFPNLRKEILTGAICLQKGRKLASKSLLYELMTGRRTSKECKIGSTTLLDNYHIKLGIVFHATNDHKDWPPWAIALIFALILMSVLWIPGVALLRLVGVHVLADEEPSWFPAEELRQYHRIVPRKVTSFER</sequence>
<reference evidence="2" key="1">
    <citation type="submission" date="2020-11" db="EMBL/GenBank/DDBJ databases">
        <authorList>
            <person name="Tran Van P."/>
        </authorList>
    </citation>
    <scope>NUCLEOTIDE SEQUENCE</scope>
</reference>
<protein>
    <submittedName>
        <fullName evidence="2">Uncharacterized protein</fullName>
    </submittedName>
</protein>
<gene>
    <name evidence="2" type="ORF">OSB1V03_LOCUS17168</name>
</gene>
<keyword evidence="3" id="KW-1185">Reference proteome</keyword>
<keyword evidence="1" id="KW-0472">Membrane</keyword>
<evidence type="ECO:0000313" key="2">
    <source>
        <dbReference type="EMBL" id="CAD7637917.1"/>
    </source>
</evidence>
<keyword evidence="1" id="KW-1133">Transmembrane helix</keyword>
<dbReference type="EMBL" id="CAJPIZ010020222">
    <property type="protein sequence ID" value="CAG2117215.1"/>
    <property type="molecule type" value="Genomic_DNA"/>
</dbReference>
<accession>A0A7R9LA80</accession>